<proteinExistence type="predicted"/>
<dbReference type="InterPro" id="IPR050490">
    <property type="entry name" value="Bact_solute-bd_prot1"/>
</dbReference>
<evidence type="ECO:0000313" key="2">
    <source>
        <dbReference type="EMBL" id="OYD14359.1"/>
    </source>
</evidence>
<reference evidence="2 3" key="1">
    <citation type="submission" date="2017-07" db="EMBL/GenBank/DDBJ databases">
        <title>Recovery of genomes from metagenomes via a dereplication, aggregation, and scoring strategy.</title>
        <authorList>
            <person name="Sieber C.M."/>
            <person name="Probst A.J."/>
            <person name="Sharrar A."/>
            <person name="Thomas B.C."/>
            <person name="Hess M."/>
            <person name="Tringe S.G."/>
            <person name="Banfield J.F."/>
        </authorList>
    </citation>
    <scope>NUCLEOTIDE SEQUENCE [LARGE SCALE GENOMIC DNA]</scope>
    <source>
        <strain evidence="2">JGI_Cruoil_03_44_89</strain>
    </source>
</reference>
<dbReference type="EMBL" id="NOZQ01000187">
    <property type="protein sequence ID" value="OYD14359.1"/>
    <property type="molecule type" value="Genomic_DNA"/>
</dbReference>
<dbReference type="Pfam" id="PF01547">
    <property type="entry name" value="SBP_bac_1"/>
    <property type="match status" value="1"/>
</dbReference>
<dbReference type="AlphaFoldDB" id="A0A235BQR3"/>
<keyword evidence="1" id="KW-0812">Transmembrane</keyword>
<feature type="transmembrane region" description="Helical" evidence="1">
    <location>
        <begin position="7"/>
        <end position="25"/>
    </location>
</feature>
<dbReference type="PANTHER" id="PTHR43649:SF13">
    <property type="entry name" value="CARBOHYDRATE ABC TRANSPORTER SUBSTRATE-BINDING PROTEIN"/>
    <property type="match status" value="1"/>
</dbReference>
<dbReference type="SUPFAM" id="SSF53850">
    <property type="entry name" value="Periplasmic binding protein-like II"/>
    <property type="match status" value="1"/>
</dbReference>
<keyword evidence="1" id="KW-0472">Membrane</keyword>
<dbReference type="Proteomes" id="UP000215215">
    <property type="component" value="Unassembled WGS sequence"/>
</dbReference>
<evidence type="ECO:0000313" key="3">
    <source>
        <dbReference type="Proteomes" id="UP000215215"/>
    </source>
</evidence>
<sequence>MPKFIKWYIVPLVVGILCHGSILFARDDVVRLTYWPSSNPQEIELAKVTVDEWNSKHPDIQVDMQPLPASQSSEEVLLAAVAARTTPDVCSNIWPGIVPEFTEAGVLVALDEFEEFSDVAASRIPEDILHIFRSNDGHIYQMPWKGNPIMMEYNVRLFREAGITTPPRTYAEFMNAAEKITKDTDGDGTIDRWMGIINVSPVWWHRFFDFYALYIAASGGKTLIADGKVDFNNEYAIGVFRFLQEGFAKGYFPKGTLQGNQFLLENIAIQFLGPWDIGFLEKHKPENFEYDFSPLPVPENTTEPIVTYGDPKNIVIFSTTKHPREAWEFVRFLVSEECDLRLLEICYQIPFRKDMDKDPTFKEYFEKNPKVLRFAKQIAYTRGTDNIPQLKEIFDVIAQAFEYCCVYGRKTPEDAIENAAEGCRRVIGR</sequence>
<keyword evidence="1" id="KW-1133">Transmembrane helix</keyword>
<comment type="caution">
    <text evidence="2">The sequence shown here is derived from an EMBL/GenBank/DDBJ whole genome shotgun (WGS) entry which is preliminary data.</text>
</comment>
<name>A0A235BQR3_UNCW3</name>
<organism evidence="2 3">
    <name type="scientific">candidate division WOR-3 bacterium JGI_Cruoil_03_44_89</name>
    <dbReference type="NCBI Taxonomy" id="1973748"/>
    <lineage>
        <taxon>Bacteria</taxon>
        <taxon>Bacteria division WOR-3</taxon>
    </lineage>
</organism>
<dbReference type="Gene3D" id="3.40.190.10">
    <property type="entry name" value="Periplasmic binding protein-like II"/>
    <property type="match status" value="2"/>
</dbReference>
<gene>
    <name evidence="2" type="ORF">CH333_08235</name>
</gene>
<accession>A0A235BQR3</accession>
<dbReference type="InterPro" id="IPR006059">
    <property type="entry name" value="SBP"/>
</dbReference>
<protein>
    <submittedName>
        <fullName evidence="2">ABC transporter substrate-binding protein</fullName>
    </submittedName>
</protein>
<evidence type="ECO:0000256" key="1">
    <source>
        <dbReference type="SAM" id="Phobius"/>
    </source>
</evidence>
<dbReference type="PANTHER" id="PTHR43649">
    <property type="entry name" value="ARABINOSE-BINDING PROTEIN-RELATED"/>
    <property type="match status" value="1"/>
</dbReference>